<evidence type="ECO:0000313" key="6">
    <source>
        <dbReference type="EMBL" id="EAR07909.1"/>
    </source>
</evidence>
<dbReference type="EMBL" id="AAOE01000029">
    <property type="protein sequence ID" value="EAR07909.1"/>
    <property type="molecule type" value="Genomic_DNA"/>
</dbReference>
<dbReference type="STRING" id="314283.MED297_15305"/>
<dbReference type="RefSeq" id="WP_008043166.1">
    <property type="nucleotide sequence ID" value="NZ_CH724150.1"/>
</dbReference>
<organism evidence="6 7">
    <name type="scientific">Reinekea blandensis MED297</name>
    <dbReference type="NCBI Taxonomy" id="314283"/>
    <lineage>
        <taxon>Bacteria</taxon>
        <taxon>Pseudomonadati</taxon>
        <taxon>Pseudomonadota</taxon>
        <taxon>Gammaproteobacteria</taxon>
        <taxon>Oceanospirillales</taxon>
        <taxon>Saccharospirillaceae</taxon>
        <taxon>Reinekea</taxon>
    </lineage>
</organism>
<comment type="similarity">
    <text evidence="1">Belongs to the ABC transporter superfamily.</text>
</comment>
<dbReference type="Gene3D" id="3.40.50.300">
    <property type="entry name" value="P-loop containing nucleotide triphosphate hydrolases"/>
    <property type="match status" value="1"/>
</dbReference>
<evidence type="ECO:0000256" key="4">
    <source>
        <dbReference type="ARBA" id="ARBA00022840"/>
    </source>
</evidence>
<keyword evidence="2" id="KW-0813">Transport</keyword>
<dbReference type="SMART" id="SM00382">
    <property type="entry name" value="AAA"/>
    <property type="match status" value="1"/>
</dbReference>
<sequence>MTETNLALQANNISVTYHSRTGLFKSFKFQALNNVSFKVKRGETFGVMGRNGCGKSSLLRVLAGVYQADAGELVTHDIATRTLLTLGLGFDATLSGADNAILSMMLQGFSREEAKAYLPAVRNFSELGDFFERPVKTYSSGMRSRLGFSTGITTQTDLLLIDETLAVGDKTFNAKAEKAMMERIDSDQTVIFVSHSGAQVQKICQRAICLERGKLVAEGDVKDVAQEYANINDKKLD</sequence>
<dbReference type="OrthoDB" id="9778870at2"/>
<dbReference type="HOGENOM" id="CLU_000604_1_2_6"/>
<proteinExistence type="inferred from homology"/>
<dbReference type="PANTHER" id="PTHR46743">
    <property type="entry name" value="TEICHOIC ACIDS EXPORT ATP-BINDING PROTEIN TAGH"/>
    <property type="match status" value="1"/>
</dbReference>
<dbReference type="PROSITE" id="PS50893">
    <property type="entry name" value="ABC_TRANSPORTER_2"/>
    <property type="match status" value="1"/>
</dbReference>
<dbReference type="GO" id="GO:0005524">
    <property type="term" value="F:ATP binding"/>
    <property type="evidence" value="ECO:0007669"/>
    <property type="project" value="UniProtKB-KW"/>
</dbReference>
<keyword evidence="4 6" id="KW-0067">ATP-binding</keyword>
<comment type="caution">
    <text evidence="6">The sequence shown here is derived from an EMBL/GenBank/DDBJ whole genome shotgun (WGS) entry which is preliminary data.</text>
</comment>
<keyword evidence="3" id="KW-0547">Nucleotide-binding</keyword>
<dbReference type="InterPro" id="IPR003593">
    <property type="entry name" value="AAA+_ATPase"/>
</dbReference>
<dbReference type="Proteomes" id="UP000005953">
    <property type="component" value="Unassembled WGS sequence"/>
</dbReference>
<dbReference type="CDD" id="cd03220">
    <property type="entry name" value="ABC_KpsT_Wzt"/>
    <property type="match status" value="1"/>
</dbReference>
<gene>
    <name evidence="6" type="ORF">MED297_15305</name>
</gene>
<dbReference type="GO" id="GO:0016887">
    <property type="term" value="F:ATP hydrolysis activity"/>
    <property type="evidence" value="ECO:0007669"/>
    <property type="project" value="InterPro"/>
</dbReference>
<dbReference type="PANTHER" id="PTHR46743:SF2">
    <property type="entry name" value="TEICHOIC ACIDS EXPORT ATP-BINDING PROTEIN TAGH"/>
    <property type="match status" value="1"/>
</dbReference>
<reference evidence="6 7" key="1">
    <citation type="submission" date="2006-02" db="EMBL/GenBank/DDBJ databases">
        <authorList>
            <person name="Pinhassi J."/>
            <person name="Pedros-Alio C."/>
            <person name="Ferriera S."/>
            <person name="Johnson J."/>
            <person name="Kravitz S."/>
            <person name="Halpern A."/>
            <person name="Remington K."/>
            <person name="Beeson K."/>
            <person name="Tran B."/>
            <person name="Rogers Y.-H."/>
            <person name="Friedman R."/>
            <person name="Venter J.C."/>
        </authorList>
    </citation>
    <scope>NUCLEOTIDE SEQUENCE [LARGE SCALE GENOMIC DNA]</scope>
    <source>
        <strain evidence="6 7">MED297</strain>
    </source>
</reference>
<dbReference type="SUPFAM" id="SSF52540">
    <property type="entry name" value="P-loop containing nucleoside triphosphate hydrolases"/>
    <property type="match status" value="1"/>
</dbReference>
<evidence type="ECO:0000313" key="7">
    <source>
        <dbReference type="Proteomes" id="UP000005953"/>
    </source>
</evidence>
<name>A4BIX6_9GAMM</name>
<protein>
    <submittedName>
        <fullName evidence="6">Predicted ABC-type polysaccharide/polyol phosphate export system, ATP-binding protein</fullName>
    </submittedName>
</protein>
<evidence type="ECO:0000256" key="3">
    <source>
        <dbReference type="ARBA" id="ARBA00022741"/>
    </source>
</evidence>
<dbReference type="InterPro" id="IPR017871">
    <property type="entry name" value="ABC_transporter-like_CS"/>
</dbReference>
<dbReference type="Pfam" id="PF00005">
    <property type="entry name" value="ABC_tran"/>
    <property type="match status" value="1"/>
</dbReference>
<accession>A4BIX6</accession>
<dbReference type="InterPro" id="IPR003439">
    <property type="entry name" value="ABC_transporter-like_ATP-bd"/>
</dbReference>
<dbReference type="AlphaFoldDB" id="A4BIX6"/>
<evidence type="ECO:0000256" key="1">
    <source>
        <dbReference type="ARBA" id="ARBA00005417"/>
    </source>
</evidence>
<dbReference type="GO" id="GO:0016020">
    <property type="term" value="C:membrane"/>
    <property type="evidence" value="ECO:0007669"/>
    <property type="project" value="InterPro"/>
</dbReference>
<dbReference type="PROSITE" id="PS00211">
    <property type="entry name" value="ABC_TRANSPORTER_1"/>
    <property type="match status" value="1"/>
</dbReference>
<evidence type="ECO:0000256" key="2">
    <source>
        <dbReference type="ARBA" id="ARBA00022448"/>
    </source>
</evidence>
<keyword evidence="7" id="KW-1185">Reference proteome</keyword>
<feature type="domain" description="ABC transporter" evidence="5">
    <location>
        <begin position="8"/>
        <end position="237"/>
    </location>
</feature>
<dbReference type="GO" id="GO:0140359">
    <property type="term" value="F:ABC-type transporter activity"/>
    <property type="evidence" value="ECO:0007669"/>
    <property type="project" value="InterPro"/>
</dbReference>
<evidence type="ECO:0000259" key="5">
    <source>
        <dbReference type="PROSITE" id="PS50893"/>
    </source>
</evidence>
<dbReference type="InterPro" id="IPR050683">
    <property type="entry name" value="Bact_Polysacc_Export_ATP-bd"/>
</dbReference>
<dbReference type="InterPro" id="IPR015860">
    <property type="entry name" value="ABC_transpr_TagH-like"/>
</dbReference>
<dbReference type="InterPro" id="IPR027417">
    <property type="entry name" value="P-loop_NTPase"/>
</dbReference>